<dbReference type="InterPro" id="IPR013656">
    <property type="entry name" value="PAS_4"/>
</dbReference>
<dbReference type="InterPro" id="IPR003661">
    <property type="entry name" value="HisK_dim/P_dom"/>
</dbReference>
<reference evidence="16 17" key="1">
    <citation type="submission" date="2015-01" db="EMBL/GenBank/DDBJ databases">
        <title>Genome sequence of the anaerobic bacterium Geobacter soli GSS01, a dissimilatory Fe(III) reducer from soil.</title>
        <authorList>
            <person name="Yang G."/>
            <person name="Zhou S."/>
        </authorList>
    </citation>
    <scope>NUCLEOTIDE SEQUENCE [LARGE SCALE GENOMIC DNA]</scope>
    <source>
        <strain evidence="16 17">GSS01</strain>
    </source>
</reference>
<feature type="domain" description="PAS" evidence="15">
    <location>
        <begin position="44"/>
        <end position="83"/>
    </location>
</feature>
<evidence type="ECO:0000256" key="8">
    <source>
        <dbReference type="ARBA" id="ARBA00023012"/>
    </source>
</evidence>
<dbReference type="SUPFAM" id="SSF55874">
    <property type="entry name" value="ATPase domain of HSP90 chaperone/DNA topoisomerase II/histidine kinase"/>
    <property type="match status" value="1"/>
</dbReference>
<protein>
    <recommendedName>
        <fullName evidence="10">Sensory/regulatory protein RpfC</fullName>
        <ecNumber evidence="2">2.7.13.3</ecNumber>
    </recommendedName>
</protein>
<dbReference type="SMART" id="SM00387">
    <property type="entry name" value="HATPase_c"/>
    <property type="match status" value="1"/>
</dbReference>
<dbReference type="SUPFAM" id="SSF52172">
    <property type="entry name" value="CheY-like"/>
    <property type="match status" value="1"/>
</dbReference>
<dbReference type="SUPFAM" id="SSF47384">
    <property type="entry name" value="Homodimeric domain of signal transducing histidine kinase"/>
    <property type="match status" value="1"/>
</dbReference>
<keyword evidence="3 11" id="KW-0597">Phosphoprotein</keyword>
<dbReference type="PROSITE" id="PS50110">
    <property type="entry name" value="RESPONSE_REGULATORY"/>
    <property type="match status" value="1"/>
</dbReference>
<evidence type="ECO:0000256" key="4">
    <source>
        <dbReference type="ARBA" id="ARBA00022679"/>
    </source>
</evidence>
<evidence type="ECO:0000259" key="14">
    <source>
        <dbReference type="PROSITE" id="PS50110"/>
    </source>
</evidence>
<dbReference type="AlphaFoldDB" id="A0A0C1TT98"/>
<keyword evidence="7" id="KW-0067">ATP-binding</keyword>
<gene>
    <name evidence="16" type="ORF">SE37_08655</name>
</gene>
<keyword evidence="4" id="KW-0808">Transferase</keyword>
<keyword evidence="6 16" id="KW-0418">Kinase</keyword>
<feature type="modified residue" description="4-aspartylphosphate" evidence="11">
    <location>
        <position position="599"/>
    </location>
</feature>
<dbReference type="Gene3D" id="3.30.450.20">
    <property type="entry name" value="PAS domain"/>
    <property type="match status" value="2"/>
</dbReference>
<dbReference type="RefSeq" id="WP_039645494.1">
    <property type="nucleotide sequence ID" value="NZ_JXBL01000001.1"/>
</dbReference>
<dbReference type="InterPro" id="IPR005467">
    <property type="entry name" value="His_kinase_dom"/>
</dbReference>
<keyword evidence="17" id="KW-1185">Reference proteome</keyword>
<dbReference type="InterPro" id="IPR004358">
    <property type="entry name" value="Sig_transdc_His_kin-like_C"/>
</dbReference>
<dbReference type="CDD" id="cd00130">
    <property type="entry name" value="PAS"/>
    <property type="match status" value="2"/>
</dbReference>
<evidence type="ECO:0000256" key="11">
    <source>
        <dbReference type="PROSITE-ProRule" id="PRU00169"/>
    </source>
</evidence>
<name>A0A0C1TT98_9BACT</name>
<dbReference type="PROSITE" id="PS50112">
    <property type="entry name" value="PAS"/>
    <property type="match status" value="2"/>
</dbReference>
<accession>A0A0C1TT98</accession>
<dbReference type="SMART" id="SM00091">
    <property type="entry name" value="PAS"/>
    <property type="match status" value="2"/>
</dbReference>
<dbReference type="FunFam" id="1.10.287.130:FF:000002">
    <property type="entry name" value="Two-component osmosensing histidine kinase"/>
    <property type="match status" value="1"/>
</dbReference>
<dbReference type="CDD" id="cd00082">
    <property type="entry name" value="HisKA"/>
    <property type="match status" value="1"/>
</dbReference>
<comment type="subunit">
    <text evidence="9">At low DSF concentrations, interacts with RpfF.</text>
</comment>
<dbReference type="SMART" id="SM00388">
    <property type="entry name" value="HisKA"/>
    <property type="match status" value="1"/>
</dbReference>
<dbReference type="Gene3D" id="1.10.287.130">
    <property type="match status" value="1"/>
</dbReference>
<dbReference type="InterPro" id="IPR036097">
    <property type="entry name" value="HisK_dim/P_sf"/>
</dbReference>
<dbReference type="Gene3D" id="3.30.565.10">
    <property type="entry name" value="Histidine kinase-like ATPase, C-terminal domain"/>
    <property type="match status" value="1"/>
</dbReference>
<evidence type="ECO:0000256" key="7">
    <source>
        <dbReference type="ARBA" id="ARBA00022840"/>
    </source>
</evidence>
<dbReference type="Pfam" id="PF02518">
    <property type="entry name" value="HATPase_c"/>
    <property type="match status" value="1"/>
</dbReference>
<dbReference type="EC" id="2.7.13.3" evidence="2"/>
<feature type="domain" description="Histidine kinase" evidence="13">
    <location>
        <begin position="302"/>
        <end position="523"/>
    </location>
</feature>
<comment type="caution">
    <text evidence="16">The sequence shown here is derived from an EMBL/GenBank/DDBJ whole genome shotgun (WGS) entry which is preliminary data.</text>
</comment>
<dbReference type="PANTHER" id="PTHR45339">
    <property type="entry name" value="HYBRID SIGNAL TRANSDUCTION HISTIDINE KINASE J"/>
    <property type="match status" value="1"/>
</dbReference>
<evidence type="ECO:0000256" key="12">
    <source>
        <dbReference type="SAM" id="MobiDB-lite"/>
    </source>
</evidence>
<dbReference type="Pfam" id="PF00512">
    <property type="entry name" value="HisKA"/>
    <property type="match status" value="1"/>
</dbReference>
<evidence type="ECO:0000256" key="1">
    <source>
        <dbReference type="ARBA" id="ARBA00000085"/>
    </source>
</evidence>
<dbReference type="GO" id="GO:0000155">
    <property type="term" value="F:phosphorelay sensor kinase activity"/>
    <property type="evidence" value="ECO:0007669"/>
    <property type="project" value="InterPro"/>
</dbReference>
<dbReference type="FunFam" id="3.30.565.10:FF:000010">
    <property type="entry name" value="Sensor histidine kinase RcsC"/>
    <property type="match status" value="1"/>
</dbReference>
<feature type="region of interest" description="Disordered" evidence="12">
    <location>
        <begin position="668"/>
        <end position="694"/>
    </location>
</feature>
<dbReference type="CDD" id="cd17546">
    <property type="entry name" value="REC_hyHK_CKI1_RcsC-like"/>
    <property type="match status" value="1"/>
</dbReference>
<dbReference type="InterPro" id="IPR036890">
    <property type="entry name" value="HATPase_C_sf"/>
</dbReference>
<dbReference type="InterPro" id="IPR000014">
    <property type="entry name" value="PAS"/>
</dbReference>
<organism evidence="16 17">
    <name type="scientific">Geobacter soli</name>
    <dbReference type="NCBI Taxonomy" id="1510391"/>
    <lineage>
        <taxon>Bacteria</taxon>
        <taxon>Pseudomonadati</taxon>
        <taxon>Thermodesulfobacteriota</taxon>
        <taxon>Desulfuromonadia</taxon>
        <taxon>Geobacterales</taxon>
        <taxon>Geobacteraceae</taxon>
        <taxon>Geobacter</taxon>
    </lineage>
</organism>
<dbReference type="PROSITE" id="PS50109">
    <property type="entry name" value="HIS_KIN"/>
    <property type="match status" value="1"/>
</dbReference>
<evidence type="ECO:0000256" key="2">
    <source>
        <dbReference type="ARBA" id="ARBA00012438"/>
    </source>
</evidence>
<keyword evidence="5" id="KW-0547">Nucleotide-binding</keyword>
<dbReference type="NCBIfam" id="TIGR00229">
    <property type="entry name" value="sensory_box"/>
    <property type="match status" value="2"/>
</dbReference>
<evidence type="ECO:0000313" key="16">
    <source>
        <dbReference type="EMBL" id="KIE42693.1"/>
    </source>
</evidence>
<evidence type="ECO:0000259" key="15">
    <source>
        <dbReference type="PROSITE" id="PS50112"/>
    </source>
</evidence>
<dbReference type="PANTHER" id="PTHR45339:SF5">
    <property type="entry name" value="HISTIDINE KINASE"/>
    <property type="match status" value="1"/>
</dbReference>
<dbReference type="Pfam" id="PF00072">
    <property type="entry name" value="Response_reg"/>
    <property type="match status" value="1"/>
</dbReference>
<evidence type="ECO:0000256" key="10">
    <source>
        <dbReference type="ARBA" id="ARBA00068150"/>
    </source>
</evidence>
<dbReference type="Pfam" id="PF08448">
    <property type="entry name" value="PAS_4"/>
    <property type="match status" value="2"/>
</dbReference>
<dbReference type="InterPro" id="IPR001789">
    <property type="entry name" value="Sig_transdc_resp-reg_receiver"/>
</dbReference>
<dbReference type="Proteomes" id="UP000031433">
    <property type="component" value="Unassembled WGS sequence"/>
</dbReference>
<dbReference type="EMBL" id="JXBL01000001">
    <property type="protein sequence ID" value="KIE42693.1"/>
    <property type="molecule type" value="Genomic_DNA"/>
</dbReference>
<evidence type="ECO:0000259" key="13">
    <source>
        <dbReference type="PROSITE" id="PS50109"/>
    </source>
</evidence>
<dbReference type="InterPro" id="IPR003594">
    <property type="entry name" value="HATPase_dom"/>
</dbReference>
<dbReference type="SMART" id="SM00448">
    <property type="entry name" value="REC"/>
    <property type="match status" value="1"/>
</dbReference>
<dbReference type="CDD" id="cd16922">
    <property type="entry name" value="HATPase_EvgS-ArcB-TorS-like"/>
    <property type="match status" value="1"/>
</dbReference>
<dbReference type="GO" id="GO:0005524">
    <property type="term" value="F:ATP binding"/>
    <property type="evidence" value="ECO:0007669"/>
    <property type="project" value="UniProtKB-KW"/>
</dbReference>
<dbReference type="InterPro" id="IPR035965">
    <property type="entry name" value="PAS-like_dom_sf"/>
</dbReference>
<keyword evidence="8" id="KW-0902">Two-component regulatory system</keyword>
<dbReference type="PRINTS" id="PR00344">
    <property type="entry name" value="BCTRLSENSOR"/>
</dbReference>
<evidence type="ECO:0000256" key="3">
    <source>
        <dbReference type="ARBA" id="ARBA00022553"/>
    </source>
</evidence>
<feature type="domain" description="Response regulatory" evidence="14">
    <location>
        <begin position="550"/>
        <end position="668"/>
    </location>
</feature>
<dbReference type="InterPro" id="IPR011006">
    <property type="entry name" value="CheY-like_superfamily"/>
</dbReference>
<sequence>MVGSLATFLKKSAASVLGVPGALLSRLLPRDAAEPADFRCGSGYRGLFEHALDGIFIMDAEGRYLDVNPAICSATGYTREEFLALDWGVLSRGIDSEWAASSLARIAGGEPLREERTVWTRNGDQLTVELSAHLLPDGTIFGIVRDVSERRRMEEALRSTSEFLDTILDETPLPIYITSVDGTLRLANNAWERETGIPRNVAVGRRLNEIFPAAVCAQFSELNRSVAETNAIVVLDESLDLGAGARVFHTVRFPLRDAAGVVVNVGGISIDITDRTKMEGDLRAAHAAAVDSSRAKIDFLANMSHEIRTPMNGVIGTLELLRETVLDPRQREYTEIARESAESMLAVINMVLDYSKIESRQLVLESVPFAIREAVERTVKPFRAVAARKGVMVAVDMPPHLPETVVGDPVRFSQIVANLVGNAVKFTEQGAVTVQLGAAAAGDSRFDVSCSVGDTGPGIPPEKLDTIFEPFVQADGSTTRIHGGTGLGLAIVRRLVEAMDGAISVASEPGTGSTFSFSVSLRGAPDAIASPQPVAGWAVAEKSVAVRPLSVLLVDDSAVSRKVVSLLLESDGHRVSFAGDGAGALAVLGREAFDIVLMDVQMPVMDGFETMRAIRARETAGGGRLPIIALTARALVGDRELCLEAGADDYLAKPVNFGELRRVISRHGCRGTTPSAPPAEIRPDASGGAQPAALSGGLMDELGASVGDRDEHAVERCTRMLKREAAHLGRNGLVDEVFRLQLASRRGDWERVDELLGVVAALLPAPARACDPSEAGRGND</sequence>
<dbReference type="Gene3D" id="3.40.50.2300">
    <property type="match status" value="1"/>
</dbReference>
<evidence type="ECO:0000256" key="9">
    <source>
        <dbReference type="ARBA" id="ARBA00064003"/>
    </source>
</evidence>
<evidence type="ECO:0000256" key="5">
    <source>
        <dbReference type="ARBA" id="ARBA00022741"/>
    </source>
</evidence>
<comment type="catalytic activity">
    <reaction evidence="1">
        <text>ATP + protein L-histidine = ADP + protein N-phospho-L-histidine.</text>
        <dbReference type="EC" id="2.7.13.3"/>
    </reaction>
</comment>
<proteinExistence type="predicted"/>
<dbReference type="SUPFAM" id="SSF55785">
    <property type="entry name" value="PYP-like sensor domain (PAS domain)"/>
    <property type="match status" value="2"/>
</dbReference>
<evidence type="ECO:0000313" key="17">
    <source>
        <dbReference type="Proteomes" id="UP000031433"/>
    </source>
</evidence>
<evidence type="ECO:0000256" key="6">
    <source>
        <dbReference type="ARBA" id="ARBA00022777"/>
    </source>
</evidence>
<feature type="domain" description="PAS" evidence="15">
    <location>
        <begin position="160"/>
        <end position="205"/>
    </location>
</feature>